<proteinExistence type="predicted"/>
<evidence type="ECO:0000313" key="1">
    <source>
        <dbReference type="EMBL" id="NER16274.1"/>
    </source>
</evidence>
<dbReference type="AlphaFoldDB" id="A0A6M0CJX5"/>
<dbReference type="RefSeq" id="WP_164029520.1">
    <property type="nucleotide sequence ID" value="NZ_JAABOQ010000001.1"/>
</dbReference>
<organism evidence="1 2">
    <name type="scientific">Spongiivirga citrea</name>
    <dbReference type="NCBI Taxonomy" id="1481457"/>
    <lineage>
        <taxon>Bacteria</taxon>
        <taxon>Pseudomonadati</taxon>
        <taxon>Bacteroidota</taxon>
        <taxon>Flavobacteriia</taxon>
        <taxon>Flavobacteriales</taxon>
        <taxon>Flavobacteriaceae</taxon>
        <taxon>Spongiivirga</taxon>
    </lineage>
</organism>
<protein>
    <submittedName>
        <fullName evidence="1">Uncharacterized protein</fullName>
    </submittedName>
</protein>
<dbReference type="EMBL" id="JAABOQ010000001">
    <property type="protein sequence ID" value="NER16274.1"/>
    <property type="molecule type" value="Genomic_DNA"/>
</dbReference>
<gene>
    <name evidence="1" type="ORF">GWK10_03580</name>
</gene>
<accession>A0A6M0CJX5</accession>
<evidence type="ECO:0000313" key="2">
    <source>
        <dbReference type="Proteomes" id="UP000474296"/>
    </source>
</evidence>
<dbReference type="Proteomes" id="UP000474296">
    <property type="component" value="Unassembled WGS sequence"/>
</dbReference>
<comment type="caution">
    <text evidence="1">The sequence shown here is derived from an EMBL/GenBank/DDBJ whole genome shotgun (WGS) entry which is preliminary data.</text>
</comment>
<sequence>MDYREWEYNPENSDWIDAITGEVLTDYIMPSHLQAILSENIDLNQNYLF</sequence>
<reference evidence="1 2" key="1">
    <citation type="submission" date="2020-01" db="EMBL/GenBank/DDBJ databases">
        <title>Spongiivirga citrea KCTC 32990T.</title>
        <authorList>
            <person name="Wang G."/>
        </authorList>
    </citation>
    <scope>NUCLEOTIDE SEQUENCE [LARGE SCALE GENOMIC DNA]</scope>
    <source>
        <strain evidence="1 2">KCTC 32990</strain>
    </source>
</reference>
<keyword evidence="2" id="KW-1185">Reference proteome</keyword>
<name>A0A6M0CJX5_9FLAO</name>